<dbReference type="EMBL" id="JBHLWO010000002">
    <property type="protein sequence ID" value="MFC0319017.1"/>
    <property type="molecule type" value="Genomic_DNA"/>
</dbReference>
<feature type="domain" description="Siroheme synthase central" evidence="11">
    <location>
        <begin position="144"/>
        <end position="168"/>
    </location>
</feature>
<evidence type="ECO:0000256" key="3">
    <source>
        <dbReference type="ARBA" id="ARBA00022692"/>
    </source>
</evidence>
<keyword evidence="13" id="KW-1185">Reference proteome</keyword>
<feature type="transmembrane region" description="Helical" evidence="10">
    <location>
        <begin position="325"/>
        <end position="345"/>
    </location>
</feature>
<keyword evidence="4 10" id="KW-1133">Transmembrane helix</keyword>
<comment type="pathway">
    <text evidence="2">Porphyrin-containing compound metabolism; siroheme biosynthesis; sirohydrochlorin from precorrin-2: step 1/1.</text>
</comment>
<dbReference type="PANTHER" id="PTHR35330:SF1">
    <property type="entry name" value="SIROHEME BIOSYNTHESIS PROTEIN MET8"/>
    <property type="match status" value="1"/>
</dbReference>
<dbReference type="RefSeq" id="WP_130857460.1">
    <property type="nucleotide sequence ID" value="NZ_JBHLWO010000002.1"/>
</dbReference>
<keyword evidence="3 10" id="KW-0812">Transmembrane</keyword>
<accession>A0ABV6HJH1</accession>
<dbReference type="NCBIfam" id="TIGR01470">
    <property type="entry name" value="cysG_Nterm"/>
    <property type="match status" value="1"/>
</dbReference>
<keyword evidence="10" id="KW-1003">Cell membrane</keyword>
<evidence type="ECO:0000256" key="4">
    <source>
        <dbReference type="ARBA" id="ARBA00022989"/>
    </source>
</evidence>
<evidence type="ECO:0000256" key="9">
    <source>
        <dbReference type="ARBA" id="ARBA00047561"/>
    </source>
</evidence>
<feature type="transmembrane region" description="Helical" evidence="10">
    <location>
        <begin position="222"/>
        <end position="241"/>
    </location>
</feature>
<evidence type="ECO:0000256" key="2">
    <source>
        <dbReference type="ARBA" id="ARBA00005010"/>
    </source>
</evidence>
<evidence type="ECO:0000256" key="7">
    <source>
        <dbReference type="ARBA" id="ARBA00023136"/>
    </source>
</evidence>
<keyword evidence="8" id="KW-0627">Porphyrin biosynthesis</keyword>
<dbReference type="SUPFAM" id="SSF75615">
    <property type="entry name" value="Siroheme synthase middle domains-like"/>
    <property type="match status" value="1"/>
</dbReference>
<dbReference type="PANTHER" id="PTHR35330">
    <property type="entry name" value="SIROHEME BIOSYNTHESIS PROTEIN MET8"/>
    <property type="match status" value="1"/>
</dbReference>
<keyword evidence="7 10" id="KW-0472">Membrane</keyword>
<feature type="transmembrane region" description="Helical" evidence="10">
    <location>
        <begin position="357"/>
        <end position="376"/>
    </location>
</feature>
<dbReference type="InterPro" id="IPR002781">
    <property type="entry name" value="TM_pro_TauE-like"/>
</dbReference>
<organism evidence="12 13">
    <name type="scientific">Olivibacter oleidegradans</name>
    <dbReference type="NCBI Taxonomy" id="760123"/>
    <lineage>
        <taxon>Bacteria</taxon>
        <taxon>Pseudomonadati</taxon>
        <taxon>Bacteroidota</taxon>
        <taxon>Sphingobacteriia</taxon>
        <taxon>Sphingobacteriales</taxon>
        <taxon>Sphingobacteriaceae</taxon>
        <taxon>Olivibacter</taxon>
    </lineage>
</organism>
<dbReference type="Proteomes" id="UP001589774">
    <property type="component" value="Unassembled WGS sequence"/>
</dbReference>
<feature type="transmembrane region" description="Helical" evidence="10">
    <location>
        <begin position="435"/>
        <end position="460"/>
    </location>
</feature>
<comment type="similarity">
    <text evidence="10">Belongs to the 4-toluene sulfonate uptake permease (TSUP) (TC 2.A.102) family.</text>
</comment>
<dbReference type="Gene3D" id="3.30.160.110">
    <property type="entry name" value="Siroheme synthase, domain 2"/>
    <property type="match status" value="1"/>
</dbReference>
<reference evidence="12 13" key="1">
    <citation type="submission" date="2024-09" db="EMBL/GenBank/DDBJ databases">
        <authorList>
            <person name="Sun Q."/>
            <person name="Mori K."/>
        </authorList>
    </citation>
    <scope>NUCLEOTIDE SEQUENCE [LARGE SCALE GENOMIC DNA]</scope>
    <source>
        <strain evidence="12 13">CCM 7765</strain>
    </source>
</reference>
<keyword evidence="5" id="KW-0560">Oxidoreductase</keyword>
<dbReference type="InterPro" id="IPR006367">
    <property type="entry name" value="Sirohaem_synthase_N"/>
</dbReference>
<dbReference type="SUPFAM" id="SSF51735">
    <property type="entry name" value="NAD(P)-binding Rossmann-fold domains"/>
    <property type="match status" value="1"/>
</dbReference>
<dbReference type="InterPro" id="IPR036291">
    <property type="entry name" value="NAD(P)-bd_dom_sf"/>
</dbReference>
<feature type="transmembrane region" description="Helical" evidence="10">
    <location>
        <begin position="388"/>
        <end position="415"/>
    </location>
</feature>
<evidence type="ECO:0000256" key="10">
    <source>
        <dbReference type="RuleBase" id="RU363041"/>
    </source>
</evidence>
<dbReference type="Gene3D" id="3.40.50.720">
    <property type="entry name" value="NAD(P)-binding Rossmann-like Domain"/>
    <property type="match status" value="1"/>
</dbReference>
<evidence type="ECO:0000259" key="11">
    <source>
        <dbReference type="Pfam" id="PF14824"/>
    </source>
</evidence>
<evidence type="ECO:0000256" key="6">
    <source>
        <dbReference type="ARBA" id="ARBA00023027"/>
    </source>
</evidence>
<dbReference type="InterPro" id="IPR028161">
    <property type="entry name" value="Met8-like"/>
</dbReference>
<dbReference type="Pfam" id="PF14824">
    <property type="entry name" value="Sirohm_synth_M"/>
    <property type="match status" value="1"/>
</dbReference>
<name>A0ABV6HJH1_9SPHI</name>
<comment type="catalytic activity">
    <reaction evidence="9">
        <text>precorrin-2 + NAD(+) = sirohydrochlorin + NADH + 2 H(+)</text>
        <dbReference type="Rhea" id="RHEA:15613"/>
        <dbReference type="ChEBI" id="CHEBI:15378"/>
        <dbReference type="ChEBI" id="CHEBI:57540"/>
        <dbReference type="ChEBI" id="CHEBI:57945"/>
        <dbReference type="ChEBI" id="CHEBI:58351"/>
        <dbReference type="ChEBI" id="CHEBI:58827"/>
        <dbReference type="EC" id="1.3.1.76"/>
    </reaction>
</comment>
<evidence type="ECO:0000256" key="8">
    <source>
        <dbReference type="ARBA" id="ARBA00023244"/>
    </source>
</evidence>
<feature type="transmembrane region" description="Helical" evidence="10">
    <location>
        <begin position="481"/>
        <end position="506"/>
    </location>
</feature>
<evidence type="ECO:0000313" key="12">
    <source>
        <dbReference type="EMBL" id="MFC0319017.1"/>
    </source>
</evidence>
<evidence type="ECO:0000256" key="1">
    <source>
        <dbReference type="ARBA" id="ARBA00004141"/>
    </source>
</evidence>
<comment type="caution">
    <text evidence="12">The sequence shown here is derived from an EMBL/GenBank/DDBJ whole genome shotgun (WGS) entry which is preliminary data.</text>
</comment>
<gene>
    <name evidence="12" type="ORF">ACFFI0_11900</name>
</gene>
<protein>
    <recommendedName>
        <fullName evidence="10">Probable membrane transporter protein</fullName>
    </recommendedName>
</protein>
<evidence type="ECO:0000256" key="5">
    <source>
        <dbReference type="ARBA" id="ARBA00023002"/>
    </source>
</evidence>
<proteinExistence type="inferred from homology"/>
<dbReference type="Pfam" id="PF01925">
    <property type="entry name" value="TauE"/>
    <property type="match status" value="1"/>
</dbReference>
<evidence type="ECO:0000313" key="13">
    <source>
        <dbReference type="Proteomes" id="UP001589774"/>
    </source>
</evidence>
<feature type="transmembrane region" description="Helical" evidence="10">
    <location>
        <begin position="256"/>
        <end position="280"/>
    </location>
</feature>
<comment type="subcellular location">
    <subcellularLocation>
        <location evidence="10">Cell membrane</location>
        <topology evidence="10">Multi-pass membrane protein</topology>
    </subcellularLocation>
    <subcellularLocation>
        <location evidence="1">Membrane</location>
        <topology evidence="1">Multi-pass membrane protein</topology>
    </subcellularLocation>
</comment>
<dbReference type="Pfam" id="PF13241">
    <property type="entry name" value="NAD_binding_7"/>
    <property type="match status" value="1"/>
</dbReference>
<dbReference type="InterPro" id="IPR028281">
    <property type="entry name" value="Sirohaem_synthase_central"/>
</dbReference>
<sequence length="507" mass="55082">MPQLLENDAALLAASNENAIGNQLFPVFLKLNDLHTLVIGGGPVALEKLQALLGNSPQVKVKLVAKEIIPEVYQFAETHTQLQIFQKAFEPTDMDAVQLIVAATNNNELNAEIRKAAHERKLLVNIADKPSLCDFYLGSVVKKGDLKIAISTNGKSPTIAKRLKEVLAESIPDEIDQTLQQMSALRGKLKGDFSDKVKKLNAVTATLVTSEPTESVRRNFKWLIWLAIIFSMTIGVLVFWHKEPEFQSFLMELDPVFYYFLGAGFVFAMVDGAIGMSYGVTSSSFSLAMGIPPAPASMGIHLSEVLSNGIAGWMHYRMGNVNWKLFKLLLIPGVVGAVIGAYLLSSLEHYSAYTKPLVALYTGILGVVILMKAFNIKKNKKRKKIERIGLLGFFGGFIDAAFGGGWGSIVLSNLIAGGRHPLFSLGTVKITRFFIAILSSLTFISMLGGAHWEAVLGLILGSALAAPIAAKVSNRISAKTIMVLVGVIVLIVSLRNIVLFLTHLFVG</sequence>
<keyword evidence="6" id="KW-0520">NAD</keyword>